<dbReference type="RefSeq" id="WP_088259632.1">
    <property type="nucleotide sequence ID" value="NZ_NIDE01000017.1"/>
</dbReference>
<name>A0A225D4X9_9BACT</name>
<feature type="domain" description="Bacterial Ig-like" evidence="2">
    <location>
        <begin position="501"/>
        <end position="597"/>
    </location>
</feature>
<dbReference type="GO" id="GO:0005975">
    <property type="term" value="P:carbohydrate metabolic process"/>
    <property type="evidence" value="ECO:0007669"/>
    <property type="project" value="InterPro"/>
</dbReference>
<accession>A0A225D4X9</accession>
<reference evidence="4" key="1">
    <citation type="submission" date="2017-06" db="EMBL/GenBank/DDBJ databases">
        <title>Genome analysis of Fimbriiglobus ruber SP5, the first member of the order Planctomycetales with confirmed chitinolytic capability.</title>
        <authorList>
            <person name="Ravin N.V."/>
            <person name="Rakitin A.L."/>
            <person name="Ivanova A.A."/>
            <person name="Beletsky A.V."/>
            <person name="Kulichevskaya I.S."/>
            <person name="Mardanov A.V."/>
            <person name="Dedysh S.N."/>
        </authorList>
    </citation>
    <scope>NUCLEOTIDE SEQUENCE [LARGE SCALE GENOMIC DNA]</scope>
    <source>
        <strain evidence="4">SP5</strain>
    </source>
</reference>
<dbReference type="Pfam" id="PF16640">
    <property type="entry name" value="Big_3_5"/>
    <property type="match status" value="1"/>
</dbReference>
<dbReference type="Proteomes" id="UP000214646">
    <property type="component" value="Unassembled WGS sequence"/>
</dbReference>
<dbReference type="InterPro" id="IPR032109">
    <property type="entry name" value="Big_3_5"/>
</dbReference>
<dbReference type="InterPro" id="IPR013783">
    <property type="entry name" value="Ig-like_fold"/>
</dbReference>
<evidence type="ECO:0000259" key="2">
    <source>
        <dbReference type="Pfam" id="PF16640"/>
    </source>
</evidence>
<organism evidence="3 4">
    <name type="scientific">Fimbriiglobus ruber</name>
    <dbReference type="NCBI Taxonomy" id="1908690"/>
    <lineage>
        <taxon>Bacteria</taxon>
        <taxon>Pseudomonadati</taxon>
        <taxon>Planctomycetota</taxon>
        <taxon>Planctomycetia</taxon>
        <taxon>Gemmatales</taxon>
        <taxon>Gemmataceae</taxon>
        <taxon>Fimbriiglobus</taxon>
    </lineage>
</organism>
<evidence type="ECO:0000256" key="1">
    <source>
        <dbReference type="SAM" id="MobiDB-lite"/>
    </source>
</evidence>
<dbReference type="OrthoDB" id="9805159at2"/>
<evidence type="ECO:0000313" key="3">
    <source>
        <dbReference type="EMBL" id="OWK36651.1"/>
    </source>
</evidence>
<dbReference type="Gene3D" id="2.60.40.3440">
    <property type="match status" value="1"/>
</dbReference>
<keyword evidence="4" id="KW-1185">Reference proteome</keyword>
<proteinExistence type="predicted"/>
<dbReference type="SUPFAM" id="SSF48208">
    <property type="entry name" value="Six-hairpin glycosidases"/>
    <property type="match status" value="1"/>
</dbReference>
<gene>
    <name evidence="3" type="ORF">FRUB_09214</name>
</gene>
<protein>
    <submittedName>
        <fullName evidence="3">Fibronectin type III domain protein</fullName>
    </submittedName>
</protein>
<evidence type="ECO:0000313" key="4">
    <source>
        <dbReference type="Proteomes" id="UP000214646"/>
    </source>
</evidence>
<comment type="caution">
    <text evidence="3">The sequence shown here is derived from an EMBL/GenBank/DDBJ whole genome shotgun (WGS) entry which is preliminary data.</text>
</comment>
<dbReference type="Pfam" id="PF17963">
    <property type="entry name" value="Big_9"/>
    <property type="match status" value="1"/>
</dbReference>
<dbReference type="AlphaFoldDB" id="A0A225D4X9"/>
<feature type="compositionally biased region" description="Polar residues" evidence="1">
    <location>
        <begin position="605"/>
        <end position="624"/>
    </location>
</feature>
<sequence length="648" mass="67077">MIFKTLELADLVYVFLGLHVRPKRGTSRRPARGPGPRLTFCPWGYELEDRSLPSSPASIATIEAYIADAQLPNGAIRGSVEPSALPPGNPPPSVSVYEVNSYYSALAVSGLLAAPPEGIDRFGVAQRYFNWFLANPTPQNYWYDINGNPYTSLPTTPPDAVDSYAATFLTAVWDYYKAGGPGSFFTAAVELQLEATADEITALQQSNGLTWADASSATGMVSDLEDNSEVFNGLEAIANIDIYIYNNQSESDIYSAAATSVKIGICKFLYNNNNIYDWSLNAPSTLTTWYPDTQAQVWPIINGVIDPTSAIATGVMNQVDAAVDGLSGLGWTARTDASAFDYAAVLTGKLPQASGSYAVVAQTPYPTQTPIPDIQPNDVGVTTTADSGFMLKALTPAANSDSATTTYGSPVSIDVTANDYDIATPSADLTVSLPTVALPGVIVLPTGGTATVQPNGSILYTPAAGFVGTDTFTYQVADSNGATSLGTVSVTVTPAVTTTAASPTSAPFSSSDQSVPLSATVTSGVGTVNEGTETFTLLNGATAIGTPVTVNVTAGTASANYLLPASTAPGSYTIEAVYNGSTHFLGASDTTHVLTVNNPPIPTVTGVSPASGSTAGGPWSTSPGPTWAGPRPSTSAGSRAPSRPTPRP</sequence>
<feature type="region of interest" description="Disordered" evidence="1">
    <location>
        <begin position="604"/>
        <end position="648"/>
    </location>
</feature>
<dbReference type="InterPro" id="IPR008928">
    <property type="entry name" value="6-hairpin_glycosidase_sf"/>
</dbReference>
<dbReference type="Gene3D" id="2.60.40.10">
    <property type="entry name" value="Immunoglobulins"/>
    <property type="match status" value="1"/>
</dbReference>
<dbReference type="EMBL" id="NIDE01000017">
    <property type="protein sequence ID" value="OWK36651.1"/>
    <property type="molecule type" value="Genomic_DNA"/>
</dbReference>